<sequence length="71" mass="8649">MKLNPCKETFETISNDIWNWGFDNVSHSVRLRMQKEFISDLPWTTLRDILNDVYMKNKFFEGERNETHSFF</sequence>
<evidence type="ECO:0000313" key="1">
    <source>
        <dbReference type="EMBL" id="CAB4162623.1"/>
    </source>
</evidence>
<proteinExistence type="predicted"/>
<protein>
    <submittedName>
        <fullName evidence="1">Uncharacterized protein</fullName>
    </submittedName>
</protein>
<accession>A0A6J5NUG0</accession>
<name>A0A6J5NUG0_9CAUD</name>
<gene>
    <name evidence="1" type="ORF">UFOVP787_74</name>
</gene>
<dbReference type="EMBL" id="LR796734">
    <property type="protein sequence ID" value="CAB4162623.1"/>
    <property type="molecule type" value="Genomic_DNA"/>
</dbReference>
<organism evidence="1">
    <name type="scientific">uncultured Caudovirales phage</name>
    <dbReference type="NCBI Taxonomy" id="2100421"/>
    <lineage>
        <taxon>Viruses</taxon>
        <taxon>Duplodnaviria</taxon>
        <taxon>Heunggongvirae</taxon>
        <taxon>Uroviricota</taxon>
        <taxon>Caudoviricetes</taxon>
        <taxon>Peduoviridae</taxon>
        <taxon>Maltschvirus</taxon>
        <taxon>Maltschvirus maltsch</taxon>
    </lineage>
</organism>
<reference evidence="1" key="1">
    <citation type="submission" date="2020-04" db="EMBL/GenBank/DDBJ databases">
        <authorList>
            <person name="Chiriac C."/>
            <person name="Salcher M."/>
            <person name="Ghai R."/>
            <person name="Kavagutti S V."/>
        </authorList>
    </citation>
    <scope>NUCLEOTIDE SEQUENCE</scope>
</reference>